<dbReference type="RefSeq" id="WP_092423388.1">
    <property type="nucleotide sequence ID" value="NZ_FNCL01000004.1"/>
</dbReference>
<dbReference type="OrthoDB" id="7375296at2"/>
<dbReference type="Proteomes" id="UP000199392">
    <property type="component" value="Unassembled WGS sequence"/>
</dbReference>
<dbReference type="InterPro" id="IPR018770">
    <property type="entry name" value="ChloroindolylP_hydrolase"/>
</dbReference>
<keyword evidence="4" id="KW-1185">Reference proteome</keyword>
<proteinExistence type="predicted"/>
<reference evidence="4" key="1">
    <citation type="submission" date="2016-10" db="EMBL/GenBank/DDBJ databases">
        <authorList>
            <person name="Varghese N."/>
            <person name="Submissions S."/>
        </authorList>
    </citation>
    <scope>NUCLEOTIDE SEQUENCE [LARGE SCALE GENOMIC DNA]</scope>
    <source>
        <strain evidence="4">DSM 26894</strain>
    </source>
</reference>
<dbReference type="Pfam" id="PF10112">
    <property type="entry name" value="Halogen_Hydrol"/>
    <property type="match status" value="1"/>
</dbReference>
<feature type="transmembrane region" description="Helical" evidence="2">
    <location>
        <begin position="99"/>
        <end position="118"/>
    </location>
</feature>
<dbReference type="STRING" id="311180.SAMN04488050_10453"/>
<evidence type="ECO:0000256" key="1">
    <source>
        <dbReference type="SAM" id="MobiDB-lite"/>
    </source>
</evidence>
<accession>A0A1I6S0U4</accession>
<dbReference type="AlphaFoldDB" id="A0A1I6S0U4"/>
<dbReference type="EMBL" id="FOZW01000004">
    <property type="protein sequence ID" value="SFS70567.1"/>
    <property type="molecule type" value="Genomic_DNA"/>
</dbReference>
<sequence length="299" mass="32606">MAQRYGGKYSPDGSSKDADTQDERPLYHGARVDPVGARSNVLFAPPIVLAATSLTSGAAGLAIGLVGAGVLLLGAWLLRDGLRAQAAYDERKIARRPAIPRKFFAAVCAGVGVALAAFKSDPGMIAPVLYGLSAFALHIGAFGIDPLKHKGMEGIDTFQQDRVAKVVDEAETYLNAMEDAVRRAGDRQVETRVQRFHAKAKDLIRTVEEDPRDLTAARKYLGVYLMGARDAAVKFADIYSRTQDRGAKSDFMMLLTDLEESFGQKNQKLLLDNNADLTVEIDVLRDRLQREGVRLTEPE</sequence>
<feature type="transmembrane region" description="Helical" evidence="2">
    <location>
        <begin position="58"/>
        <end position="78"/>
    </location>
</feature>
<evidence type="ECO:0000256" key="2">
    <source>
        <dbReference type="SAM" id="Phobius"/>
    </source>
</evidence>
<feature type="transmembrane region" description="Helical" evidence="2">
    <location>
        <begin position="124"/>
        <end position="144"/>
    </location>
</feature>
<keyword evidence="2" id="KW-0812">Transmembrane</keyword>
<name>A0A1I6S0U4_9RHOB</name>
<feature type="region of interest" description="Disordered" evidence="1">
    <location>
        <begin position="1"/>
        <end position="22"/>
    </location>
</feature>
<organism evidence="3 4">
    <name type="scientific">Alloyangia pacifica</name>
    <dbReference type="NCBI Taxonomy" id="311180"/>
    <lineage>
        <taxon>Bacteria</taxon>
        <taxon>Pseudomonadati</taxon>
        <taxon>Pseudomonadota</taxon>
        <taxon>Alphaproteobacteria</taxon>
        <taxon>Rhodobacterales</taxon>
        <taxon>Roseobacteraceae</taxon>
        <taxon>Alloyangia</taxon>
    </lineage>
</organism>
<keyword evidence="2" id="KW-1133">Transmembrane helix</keyword>
<evidence type="ECO:0000313" key="3">
    <source>
        <dbReference type="EMBL" id="SFS70567.1"/>
    </source>
</evidence>
<protein>
    <submittedName>
        <fullName evidence="3">5-bromo-4-chloroindolyl phosphate hydrolysis protein</fullName>
    </submittedName>
</protein>
<gene>
    <name evidence="3" type="ORF">SAMN04488050_10453</name>
</gene>
<keyword evidence="2" id="KW-0472">Membrane</keyword>
<evidence type="ECO:0000313" key="4">
    <source>
        <dbReference type="Proteomes" id="UP000199392"/>
    </source>
</evidence>